<gene>
    <name evidence="2" type="ORF">V8G54_000429</name>
</gene>
<evidence type="ECO:0000313" key="2">
    <source>
        <dbReference type="EMBL" id="WVZ21885.1"/>
    </source>
</evidence>
<name>A0AAQ3P595_VIGMU</name>
<evidence type="ECO:0000256" key="1">
    <source>
        <dbReference type="SAM" id="MobiDB-lite"/>
    </source>
</evidence>
<dbReference type="Proteomes" id="UP001374535">
    <property type="component" value="Chromosome 1"/>
</dbReference>
<proteinExistence type="predicted"/>
<dbReference type="AlphaFoldDB" id="A0AAQ3P595"/>
<accession>A0AAQ3P595</accession>
<keyword evidence="3" id="KW-1185">Reference proteome</keyword>
<sequence>MHAVAIVAEAVTVVDLICLFPFPSHSYCGLSLHYLLCQFQTVLPLQPISCPADQKKRKLPPSPGSPPLQKPAEETSECHHFHTEYLWPKLVVAMYSANSYLFLEEIQHVNLFADAALLQQQQP</sequence>
<feature type="region of interest" description="Disordered" evidence="1">
    <location>
        <begin position="52"/>
        <end position="75"/>
    </location>
</feature>
<feature type="compositionally biased region" description="Pro residues" evidence="1">
    <location>
        <begin position="60"/>
        <end position="69"/>
    </location>
</feature>
<reference evidence="2 3" key="1">
    <citation type="journal article" date="2023" name="Life. Sci Alliance">
        <title>Evolutionary insights into 3D genome organization and epigenetic landscape of Vigna mungo.</title>
        <authorList>
            <person name="Junaid A."/>
            <person name="Singh B."/>
            <person name="Bhatia S."/>
        </authorList>
    </citation>
    <scope>NUCLEOTIDE SEQUENCE [LARGE SCALE GENOMIC DNA]</scope>
    <source>
        <strain evidence="2">Urdbean</strain>
    </source>
</reference>
<evidence type="ECO:0000313" key="3">
    <source>
        <dbReference type="Proteomes" id="UP001374535"/>
    </source>
</evidence>
<dbReference type="EMBL" id="CP144700">
    <property type="protein sequence ID" value="WVZ21885.1"/>
    <property type="molecule type" value="Genomic_DNA"/>
</dbReference>
<protein>
    <submittedName>
        <fullName evidence="2">Uncharacterized protein</fullName>
    </submittedName>
</protein>
<organism evidence="2 3">
    <name type="scientific">Vigna mungo</name>
    <name type="common">Black gram</name>
    <name type="synonym">Phaseolus mungo</name>
    <dbReference type="NCBI Taxonomy" id="3915"/>
    <lineage>
        <taxon>Eukaryota</taxon>
        <taxon>Viridiplantae</taxon>
        <taxon>Streptophyta</taxon>
        <taxon>Embryophyta</taxon>
        <taxon>Tracheophyta</taxon>
        <taxon>Spermatophyta</taxon>
        <taxon>Magnoliopsida</taxon>
        <taxon>eudicotyledons</taxon>
        <taxon>Gunneridae</taxon>
        <taxon>Pentapetalae</taxon>
        <taxon>rosids</taxon>
        <taxon>fabids</taxon>
        <taxon>Fabales</taxon>
        <taxon>Fabaceae</taxon>
        <taxon>Papilionoideae</taxon>
        <taxon>50 kb inversion clade</taxon>
        <taxon>NPAAA clade</taxon>
        <taxon>indigoferoid/millettioid clade</taxon>
        <taxon>Phaseoleae</taxon>
        <taxon>Vigna</taxon>
    </lineage>
</organism>